<evidence type="ECO:0000256" key="8">
    <source>
        <dbReference type="RuleBase" id="RU003833"/>
    </source>
</evidence>
<feature type="compositionally biased region" description="Basic and acidic residues" evidence="9">
    <location>
        <begin position="88"/>
        <end position="112"/>
    </location>
</feature>
<organism evidence="10 11">
    <name type="scientific">Sporidiobolus salmonicolor</name>
    <name type="common">Yeast-like fungus</name>
    <name type="synonym">Sporobolomyces salmonicolor</name>
    <dbReference type="NCBI Taxonomy" id="5005"/>
    <lineage>
        <taxon>Eukaryota</taxon>
        <taxon>Fungi</taxon>
        <taxon>Dikarya</taxon>
        <taxon>Basidiomycota</taxon>
        <taxon>Pucciniomycotina</taxon>
        <taxon>Microbotryomycetes</taxon>
        <taxon>Sporidiobolales</taxon>
        <taxon>Sporidiobolaceae</taxon>
        <taxon>Sporobolomyces</taxon>
    </lineage>
</organism>
<keyword evidence="7" id="KW-0067">ATP-binding</keyword>
<keyword evidence="7" id="KW-0547">Nucleotide-binding</keyword>
<evidence type="ECO:0000256" key="5">
    <source>
        <dbReference type="ARBA" id="ARBA00038903"/>
    </source>
</evidence>
<dbReference type="PANTHER" id="PTHR11782">
    <property type="entry name" value="ADENOSINE/GUANOSINE DIPHOSPHATASE"/>
    <property type="match status" value="1"/>
</dbReference>
<evidence type="ECO:0000256" key="6">
    <source>
        <dbReference type="PIRSR" id="PIRSR600407-1"/>
    </source>
</evidence>
<comment type="function">
    <text evidence="4">After transfer of sugars to endogenous macromolecular acceptors, the enzyme converts nucleoside diphosphates to nucleoside monophosphates which in turn exit the Golgi lumen in a coupled antiporter reaction, allowing entry of additional nucleotide sugar from the cytosol.</text>
</comment>
<feature type="binding site" evidence="7">
    <location>
        <begin position="321"/>
        <end position="325"/>
    </location>
    <ligand>
        <name>ATP</name>
        <dbReference type="ChEBI" id="CHEBI:30616"/>
    </ligand>
</feature>
<evidence type="ECO:0000256" key="2">
    <source>
        <dbReference type="ARBA" id="ARBA00009283"/>
    </source>
</evidence>
<dbReference type="PANTHER" id="PTHR11782:SF83">
    <property type="entry name" value="GUANOSINE-DIPHOSPHATASE"/>
    <property type="match status" value="1"/>
</dbReference>
<dbReference type="GO" id="GO:0006487">
    <property type="term" value="P:protein N-linked glycosylation"/>
    <property type="evidence" value="ECO:0007669"/>
    <property type="project" value="TreeGrafter"/>
</dbReference>
<dbReference type="OrthoDB" id="6372431at2759"/>
<sequence>MVSFPPSAPRDALPIHHDPHSISLDDNDDEALDSDMGLANTALRNGRSERVGPSHPFRSLTPKRIALVAGALLFLIFFFGKGSGGGRDGYRSKEALQAEPKGKAPQEAEVKLDTLPSGSPQKQQSASSSKCTPPKGQKPTTYAIMIDAGSTGSRLHLYTFSHCDPDPAALPKLESEGFFTTKPGLSWYAGKPREAAESLRGLMEHALEGVPEKERGCTPIAVKATAGLRLLGQKQSEEILDEVERWLTQEWPFSVVKNGVVVMEGRDEGVYAWITINFVRALGLSFAYLMDLTLVRLQLLGLIGPNQPADAGSAAIMDLGGASTQIVFEPIFDPSSSQLAPGDHVYELDFAGSDHVLYQHSHLGYGLMQARRAVHNLVAFSYVWQSAPKGASVVWEELSTKDRIHNPCMFKGESKVVKLDPPGREEVEVTMVGTGAGFEACRRVVEVMIAKDAACEEPPCAFAGVYQPKMGEVFSAGKVWALSYFYDRIAPLGLKSPFSISALRQLTADVCSGRDSASWSRFKGNKEAIEELSDRPEYCLDLTFMYSLLSLGYELEEERQVWMGKKVGDVELGWCVGSRSFSSLYSRRIGSLTKIALPFFPSRRALGAALAMVEGHLSCRAN</sequence>
<feature type="non-terminal residue" evidence="10">
    <location>
        <position position="622"/>
    </location>
</feature>
<dbReference type="GO" id="GO:0045134">
    <property type="term" value="F:UDP phosphatase activity"/>
    <property type="evidence" value="ECO:0007669"/>
    <property type="project" value="TreeGrafter"/>
</dbReference>
<dbReference type="Gene3D" id="3.30.420.40">
    <property type="match status" value="1"/>
</dbReference>
<proteinExistence type="inferred from homology"/>
<keyword evidence="11" id="KW-1185">Reference proteome</keyword>
<dbReference type="EMBL" id="CENE01000005">
    <property type="protein sequence ID" value="CEQ40157.1"/>
    <property type="molecule type" value="Genomic_DNA"/>
</dbReference>
<dbReference type="Proteomes" id="UP000243876">
    <property type="component" value="Unassembled WGS sequence"/>
</dbReference>
<evidence type="ECO:0000256" key="9">
    <source>
        <dbReference type="SAM" id="MobiDB-lite"/>
    </source>
</evidence>
<evidence type="ECO:0000256" key="1">
    <source>
        <dbReference type="ARBA" id="ARBA00004323"/>
    </source>
</evidence>
<evidence type="ECO:0000256" key="3">
    <source>
        <dbReference type="ARBA" id="ARBA00022801"/>
    </source>
</evidence>
<reference evidence="11" key="1">
    <citation type="submission" date="2015-02" db="EMBL/GenBank/DDBJ databases">
        <authorList>
            <person name="Gon?alves P."/>
        </authorList>
    </citation>
    <scope>NUCLEOTIDE SEQUENCE [LARGE SCALE GENOMIC DNA]</scope>
</reference>
<gene>
    <name evidence="10" type="primary">SPOSA6832_01758</name>
</gene>
<dbReference type="AlphaFoldDB" id="A0A0D6EJJ1"/>
<dbReference type="CDD" id="cd24040">
    <property type="entry name" value="ASKHA_NBD_GDA1"/>
    <property type="match status" value="1"/>
</dbReference>
<dbReference type="Pfam" id="PF01150">
    <property type="entry name" value="GDA1_CD39"/>
    <property type="match status" value="1"/>
</dbReference>
<name>A0A0D6EJJ1_SPOSA</name>
<comment type="similarity">
    <text evidence="2 8">Belongs to the GDA1/CD39 NTPase family.</text>
</comment>
<protein>
    <recommendedName>
        <fullName evidence="5">guanosine-diphosphatase</fullName>
        <ecNumber evidence="5">3.6.1.42</ecNumber>
    </recommendedName>
</protein>
<dbReference type="GO" id="GO:0000139">
    <property type="term" value="C:Golgi membrane"/>
    <property type="evidence" value="ECO:0007669"/>
    <property type="project" value="UniProtKB-SubCell"/>
</dbReference>
<comment type="subcellular location">
    <subcellularLocation>
        <location evidence="1">Golgi apparatus membrane</location>
        <topology evidence="1">Single-pass type II membrane protein</topology>
    </subcellularLocation>
</comment>
<evidence type="ECO:0000313" key="11">
    <source>
        <dbReference type="Proteomes" id="UP000243876"/>
    </source>
</evidence>
<feature type="active site" description="Proton acceptor" evidence="6">
    <location>
        <position position="268"/>
    </location>
</feature>
<dbReference type="PROSITE" id="PS01238">
    <property type="entry name" value="GDA1_CD39_NTPASE"/>
    <property type="match status" value="1"/>
</dbReference>
<dbReference type="InterPro" id="IPR000407">
    <property type="entry name" value="GDA1_CD39_NTPase"/>
</dbReference>
<dbReference type="GO" id="GO:0009134">
    <property type="term" value="P:nucleoside diphosphate catabolic process"/>
    <property type="evidence" value="ECO:0007669"/>
    <property type="project" value="TreeGrafter"/>
</dbReference>
<dbReference type="EC" id="3.6.1.42" evidence="5"/>
<evidence type="ECO:0000256" key="4">
    <source>
        <dbReference type="ARBA" id="ARBA00037742"/>
    </source>
</evidence>
<evidence type="ECO:0000313" key="10">
    <source>
        <dbReference type="EMBL" id="CEQ40157.1"/>
    </source>
</evidence>
<keyword evidence="3 8" id="KW-0378">Hydrolase</keyword>
<feature type="compositionally biased region" description="Low complexity" evidence="9">
    <location>
        <begin position="116"/>
        <end position="130"/>
    </location>
</feature>
<dbReference type="GO" id="GO:0005524">
    <property type="term" value="F:ATP binding"/>
    <property type="evidence" value="ECO:0007669"/>
    <property type="project" value="UniProtKB-KW"/>
</dbReference>
<feature type="region of interest" description="Disordered" evidence="9">
    <location>
        <begin position="86"/>
        <end position="140"/>
    </location>
</feature>
<accession>A0A0D6EJJ1</accession>
<dbReference type="GO" id="GO:0017111">
    <property type="term" value="F:ribonucleoside triphosphate phosphatase activity"/>
    <property type="evidence" value="ECO:0007669"/>
    <property type="project" value="TreeGrafter"/>
</dbReference>
<evidence type="ECO:0000256" key="7">
    <source>
        <dbReference type="PIRSR" id="PIRSR600407-2"/>
    </source>
</evidence>
<dbReference type="Gene3D" id="3.30.420.150">
    <property type="entry name" value="Exopolyphosphatase. Domain 2"/>
    <property type="match status" value="1"/>
</dbReference>
<dbReference type="GO" id="GO:0004382">
    <property type="term" value="F:GDP phosphatase activity"/>
    <property type="evidence" value="ECO:0007669"/>
    <property type="project" value="UniProtKB-EC"/>
</dbReference>